<feature type="compositionally biased region" description="Basic and acidic residues" evidence="1">
    <location>
        <begin position="122"/>
        <end position="136"/>
    </location>
</feature>
<evidence type="ECO:0000313" key="3">
    <source>
        <dbReference type="Proteomes" id="UP000298663"/>
    </source>
</evidence>
<evidence type="ECO:0000313" key="2">
    <source>
        <dbReference type="EMBL" id="TKR67057.1"/>
    </source>
</evidence>
<proteinExistence type="predicted"/>
<dbReference type="EMBL" id="AZBU02000008">
    <property type="protein sequence ID" value="TKR67057.1"/>
    <property type="molecule type" value="Genomic_DNA"/>
</dbReference>
<sequence length="166" mass="18065">MQIPKTLLQRAKGDSLSFDILLVAQDACVSLQCDKRIDLGEETGLFELICAKPLSGSKININATKACALWKICISTTAKTPNNANPQDWLHSSVLRDAAGHGFRNPRRRPNAPRGLLRGLRHRSDPGPSDLDRIDAQRPAPSGDDARVAPRQEGADQNSRFQGGFG</sequence>
<organism evidence="2 3">
    <name type="scientific">Steinernema carpocapsae</name>
    <name type="common">Entomopathogenic nematode</name>
    <dbReference type="NCBI Taxonomy" id="34508"/>
    <lineage>
        <taxon>Eukaryota</taxon>
        <taxon>Metazoa</taxon>
        <taxon>Ecdysozoa</taxon>
        <taxon>Nematoda</taxon>
        <taxon>Chromadorea</taxon>
        <taxon>Rhabditida</taxon>
        <taxon>Tylenchina</taxon>
        <taxon>Panagrolaimomorpha</taxon>
        <taxon>Strongyloidoidea</taxon>
        <taxon>Steinernematidae</taxon>
        <taxon>Steinernema</taxon>
    </lineage>
</organism>
<dbReference type="AlphaFoldDB" id="A0A4U5MD41"/>
<keyword evidence="3" id="KW-1185">Reference proteome</keyword>
<reference evidence="2 3" key="2">
    <citation type="journal article" date="2019" name="G3 (Bethesda)">
        <title>Hybrid Assembly of the Genome of the Entomopathogenic Nematode Steinernema carpocapsae Identifies the X-Chromosome.</title>
        <authorList>
            <person name="Serra L."/>
            <person name="Macchietto M."/>
            <person name="Macias-Munoz A."/>
            <person name="McGill C.J."/>
            <person name="Rodriguez I.M."/>
            <person name="Rodriguez B."/>
            <person name="Murad R."/>
            <person name="Mortazavi A."/>
        </authorList>
    </citation>
    <scope>NUCLEOTIDE SEQUENCE [LARGE SCALE GENOMIC DNA]</scope>
    <source>
        <strain evidence="2 3">ALL</strain>
    </source>
</reference>
<feature type="compositionally biased region" description="Basic and acidic residues" evidence="1">
    <location>
        <begin position="144"/>
        <end position="154"/>
    </location>
</feature>
<reference evidence="2 3" key="1">
    <citation type="journal article" date="2015" name="Genome Biol.">
        <title>Comparative genomics of Steinernema reveals deeply conserved gene regulatory networks.</title>
        <authorList>
            <person name="Dillman A.R."/>
            <person name="Macchietto M."/>
            <person name="Porter C.F."/>
            <person name="Rogers A."/>
            <person name="Williams B."/>
            <person name="Antoshechkin I."/>
            <person name="Lee M.M."/>
            <person name="Goodwin Z."/>
            <person name="Lu X."/>
            <person name="Lewis E.E."/>
            <person name="Goodrich-Blair H."/>
            <person name="Stock S.P."/>
            <person name="Adams B.J."/>
            <person name="Sternberg P.W."/>
            <person name="Mortazavi A."/>
        </authorList>
    </citation>
    <scope>NUCLEOTIDE SEQUENCE [LARGE SCALE GENOMIC DNA]</scope>
    <source>
        <strain evidence="2 3">ALL</strain>
    </source>
</reference>
<gene>
    <name evidence="2" type="ORF">L596_023267</name>
</gene>
<feature type="region of interest" description="Disordered" evidence="1">
    <location>
        <begin position="100"/>
        <end position="166"/>
    </location>
</feature>
<dbReference type="Proteomes" id="UP000298663">
    <property type="component" value="Unassembled WGS sequence"/>
</dbReference>
<protein>
    <submittedName>
        <fullName evidence="2">Uncharacterized protein</fullName>
    </submittedName>
</protein>
<comment type="caution">
    <text evidence="2">The sequence shown here is derived from an EMBL/GenBank/DDBJ whole genome shotgun (WGS) entry which is preliminary data.</text>
</comment>
<evidence type="ECO:0000256" key="1">
    <source>
        <dbReference type="SAM" id="MobiDB-lite"/>
    </source>
</evidence>
<feature type="compositionally biased region" description="Polar residues" evidence="1">
    <location>
        <begin position="155"/>
        <end position="166"/>
    </location>
</feature>
<name>A0A4U5MD41_STECR</name>
<accession>A0A4U5MD41</accession>